<protein>
    <submittedName>
        <fullName evidence="1">Uncharacterized protein</fullName>
    </submittedName>
</protein>
<dbReference type="EMBL" id="CP035810">
    <property type="protein sequence ID" value="QIN29835.1"/>
    <property type="molecule type" value="Genomic_DNA"/>
</dbReference>
<name>A0A6G8KZ27_9MICO</name>
<reference evidence="1 2" key="1">
    <citation type="submission" date="2019-02" db="EMBL/GenBank/DDBJ databases">
        <title>Complete Genome Sequence and Methylome Analysis of Brevibacterium luteolum NEB1784.</title>
        <authorList>
            <person name="Fomenkov A."/>
            <person name="Roberts R.J."/>
        </authorList>
    </citation>
    <scope>NUCLEOTIDE SEQUENCE [LARGE SCALE GENOMIC DNA]</scope>
    <source>
        <strain evidence="1 2">NEB1784</strain>
    </source>
</reference>
<evidence type="ECO:0000313" key="1">
    <source>
        <dbReference type="EMBL" id="QIN29835.1"/>
    </source>
</evidence>
<accession>A0A6G8KZ27</accession>
<sequence>MPRLMAGQFCFCGDVRRGVDAGVGEDAGGGLLGCVGGVLFVVDGDAGEQGSVVNRPGLRS</sequence>
<dbReference type="AlphaFoldDB" id="A0A6G8KZ27"/>
<dbReference type="KEGG" id="blut:EW640_11545"/>
<gene>
    <name evidence="1" type="ORF">EW640_11545</name>
</gene>
<evidence type="ECO:0000313" key="2">
    <source>
        <dbReference type="Proteomes" id="UP000501518"/>
    </source>
</evidence>
<proteinExistence type="predicted"/>
<organism evidence="1 2">
    <name type="scientific">Brevibacterium luteolum</name>
    <dbReference type="NCBI Taxonomy" id="199591"/>
    <lineage>
        <taxon>Bacteria</taxon>
        <taxon>Bacillati</taxon>
        <taxon>Actinomycetota</taxon>
        <taxon>Actinomycetes</taxon>
        <taxon>Micrococcales</taxon>
        <taxon>Brevibacteriaceae</taxon>
        <taxon>Brevibacterium</taxon>
    </lineage>
</organism>
<dbReference type="Proteomes" id="UP000501518">
    <property type="component" value="Chromosome"/>
</dbReference>